<dbReference type="PANTHER" id="PTHR30460:SF0">
    <property type="entry name" value="MODERATE CONDUCTANCE MECHANOSENSITIVE CHANNEL YBIO"/>
    <property type="match status" value="1"/>
</dbReference>
<proteinExistence type="inferred from homology"/>
<dbReference type="InterPro" id="IPR049142">
    <property type="entry name" value="MS_channel_1st"/>
</dbReference>
<dbReference type="Gene3D" id="1.10.287.1260">
    <property type="match status" value="2"/>
</dbReference>
<dbReference type="GO" id="GO:0005886">
    <property type="term" value="C:plasma membrane"/>
    <property type="evidence" value="ECO:0007669"/>
    <property type="project" value="UniProtKB-SubCell"/>
</dbReference>
<sequence>MTWFFLNLGKTILVFGAAFIAQKILCRLINRFFRNKEQANSGFTEEFRDMIHTLLKTLVFYGTYFAAILWAFQFFGVNIVEKLNLLILAGNLLKIIGIILGARIIVKIGQAVVERLFNHSVRTNLFGEEKRIETLKVLSKSVIMYAVYFLAVLMVLETLGVKTGSILASAGILGLAVGFGAQSLVKDVITGFFIILENYFTVGEYINAAGVGGIVEEMGLRTTKIRDWSGELHIVPNSQITMVTNHCRGKARAMVDIGIAYEEDMDHAMEILQKAADKVAEEFGEVIVNAPVVLGIQDLGPSDVIIRIVAHTKPMEQWRVERELRRRLKQALDREGIEIPYPRRVIIQNTVGVKEE</sequence>
<evidence type="ECO:0000313" key="11">
    <source>
        <dbReference type="EMBL" id="ATW28687.1"/>
    </source>
</evidence>
<evidence type="ECO:0000256" key="5">
    <source>
        <dbReference type="ARBA" id="ARBA00022989"/>
    </source>
</evidence>
<feature type="transmembrane region" description="Helical" evidence="7">
    <location>
        <begin position="85"/>
        <end position="106"/>
    </location>
</feature>
<evidence type="ECO:0000256" key="7">
    <source>
        <dbReference type="SAM" id="Phobius"/>
    </source>
</evidence>
<keyword evidence="4 7" id="KW-0812">Transmembrane</keyword>
<feature type="domain" description="Mechanosensitive ion channel MscS" evidence="8">
    <location>
        <begin position="184"/>
        <end position="246"/>
    </location>
</feature>
<dbReference type="Pfam" id="PF21082">
    <property type="entry name" value="MS_channel_3rd"/>
    <property type="match status" value="1"/>
</dbReference>
<dbReference type="InterPro" id="IPR011066">
    <property type="entry name" value="MscS_channel_C_sf"/>
</dbReference>
<evidence type="ECO:0000259" key="8">
    <source>
        <dbReference type="Pfam" id="PF00924"/>
    </source>
</evidence>
<accession>A0A3G1L203</accession>
<dbReference type="Pfam" id="PF00924">
    <property type="entry name" value="MS_channel_2nd"/>
    <property type="match status" value="1"/>
</dbReference>
<reference evidence="11 12" key="1">
    <citation type="submission" date="2016-10" db="EMBL/GenBank/DDBJ databases">
        <title>Complete Genome Sequence of Peptococcaceae strain DCMF.</title>
        <authorList>
            <person name="Edwards R.J."/>
            <person name="Holland S.I."/>
            <person name="Deshpande N.P."/>
            <person name="Wong Y.K."/>
            <person name="Ertan H."/>
            <person name="Manefield M."/>
            <person name="Russell T.L."/>
            <person name="Lee M.J."/>
        </authorList>
    </citation>
    <scope>NUCLEOTIDE SEQUENCE [LARGE SCALE GENOMIC DNA]</scope>
    <source>
        <strain evidence="11 12">DCMF</strain>
    </source>
</reference>
<feature type="transmembrane region" description="Helical" evidence="7">
    <location>
        <begin position="54"/>
        <end position="73"/>
    </location>
</feature>
<feature type="domain" description="Mechanosensitive ion channel MscS C-terminal" evidence="9">
    <location>
        <begin position="255"/>
        <end position="339"/>
    </location>
</feature>
<evidence type="ECO:0000256" key="1">
    <source>
        <dbReference type="ARBA" id="ARBA00004651"/>
    </source>
</evidence>
<dbReference type="Gene3D" id="3.30.70.100">
    <property type="match status" value="1"/>
</dbReference>
<dbReference type="Pfam" id="PF21088">
    <property type="entry name" value="MS_channel_1st"/>
    <property type="match status" value="1"/>
</dbReference>
<evidence type="ECO:0000313" key="12">
    <source>
        <dbReference type="Proteomes" id="UP000323521"/>
    </source>
</evidence>
<keyword evidence="12" id="KW-1185">Reference proteome</keyword>
<evidence type="ECO:0000256" key="3">
    <source>
        <dbReference type="ARBA" id="ARBA00022475"/>
    </source>
</evidence>
<comment type="similarity">
    <text evidence="2">Belongs to the MscS (TC 1.A.23) family.</text>
</comment>
<comment type="subcellular location">
    <subcellularLocation>
        <location evidence="1">Cell membrane</location>
        <topology evidence="1">Multi-pass membrane protein</topology>
    </subcellularLocation>
</comment>
<keyword evidence="3" id="KW-1003">Cell membrane</keyword>
<evidence type="ECO:0000259" key="9">
    <source>
        <dbReference type="Pfam" id="PF21082"/>
    </source>
</evidence>
<evidence type="ECO:0000256" key="2">
    <source>
        <dbReference type="ARBA" id="ARBA00008017"/>
    </source>
</evidence>
<dbReference type="FunFam" id="2.30.30.60:FF:000001">
    <property type="entry name" value="MscS Mechanosensitive ion channel"/>
    <property type="match status" value="1"/>
</dbReference>
<dbReference type="PANTHER" id="PTHR30460">
    <property type="entry name" value="MODERATE CONDUCTANCE MECHANOSENSITIVE CHANNEL YBIO"/>
    <property type="match status" value="1"/>
</dbReference>
<evidence type="ECO:0008006" key="13">
    <source>
        <dbReference type="Google" id="ProtNLM"/>
    </source>
</evidence>
<dbReference type="InterPro" id="IPR023408">
    <property type="entry name" value="MscS_beta-dom_sf"/>
</dbReference>
<dbReference type="SUPFAM" id="SSF82861">
    <property type="entry name" value="Mechanosensitive channel protein MscS (YggB), transmembrane region"/>
    <property type="match status" value="1"/>
</dbReference>
<dbReference type="InterPro" id="IPR006685">
    <property type="entry name" value="MscS_channel_2nd"/>
</dbReference>
<dbReference type="InterPro" id="IPR045276">
    <property type="entry name" value="YbiO_bact"/>
</dbReference>
<dbReference type="InterPro" id="IPR049278">
    <property type="entry name" value="MS_channel_C"/>
</dbReference>
<gene>
    <name evidence="11" type="ORF">DCMF_17005</name>
</gene>
<feature type="domain" description="Mechanosensitive ion channel transmembrane helices 2/3" evidence="10">
    <location>
        <begin position="143"/>
        <end position="182"/>
    </location>
</feature>
<dbReference type="InterPro" id="IPR011014">
    <property type="entry name" value="MscS_channel_TM-2"/>
</dbReference>
<dbReference type="SUPFAM" id="SSF82689">
    <property type="entry name" value="Mechanosensitive channel protein MscS (YggB), C-terminal domain"/>
    <property type="match status" value="1"/>
</dbReference>
<keyword evidence="6 7" id="KW-0472">Membrane</keyword>
<dbReference type="EMBL" id="CP017634">
    <property type="protein sequence ID" value="ATW28687.1"/>
    <property type="molecule type" value="Genomic_DNA"/>
</dbReference>
<keyword evidence="5 7" id="KW-1133">Transmembrane helix</keyword>
<dbReference type="AlphaFoldDB" id="A0A3G1L203"/>
<dbReference type="InterPro" id="IPR010920">
    <property type="entry name" value="LSM_dom_sf"/>
</dbReference>
<dbReference type="Gene3D" id="2.30.30.60">
    <property type="match status" value="1"/>
</dbReference>
<dbReference type="GO" id="GO:0008381">
    <property type="term" value="F:mechanosensitive monoatomic ion channel activity"/>
    <property type="evidence" value="ECO:0007669"/>
    <property type="project" value="InterPro"/>
</dbReference>
<dbReference type="SUPFAM" id="SSF50182">
    <property type="entry name" value="Sm-like ribonucleoproteins"/>
    <property type="match status" value="1"/>
</dbReference>
<feature type="transmembrane region" description="Helical" evidence="7">
    <location>
        <begin position="166"/>
        <end position="185"/>
    </location>
</feature>
<evidence type="ECO:0000259" key="10">
    <source>
        <dbReference type="Pfam" id="PF21088"/>
    </source>
</evidence>
<dbReference type="KEGG" id="fwa:DCMF_17005"/>
<feature type="transmembrane region" description="Helical" evidence="7">
    <location>
        <begin position="12"/>
        <end position="33"/>
    </location>
</feature>
<evidence type="ECO:0000256" key="6">
    <source>
        <dbReference type="ARBA" id="ARBA00023136"/>
    </source>
</evidence>
<protein>
    <recommendedName>
        <fullName evidence="13">Mechanosensitive ion channel family protein</fullName>
    </recommendedName>
</protein>
<name>A0A3G1L203_FORW1</name>
<evidence type="ECO:0000256" key="4">
    <source>
        <dbReference type="ARBA" id="ARBA00022692"/>
    </source>
</evidence>
<feature type="transmembrane region" description="Helical" evidence="7">
    <location>
        <begin position="142"/>
        <end position="160"/>
    </location>
</feature>
<dbReference type="Proteomes" id="UP000323521">
    <property type="component" value="Chromosome"/>
</dbReference>
<organism evidence="11 12">
    <name type="scientific">Formimonas warabiya</name>
    <dbReference type="NCBI Taxonomy" id="1761012"/>
    <lineage>
        <taxon>Bacteria</taxon>
        <taxon>Bacillati</taxon>
        <taxon>Bacillota</taxon>
        <taxon>Clostridia</taxon>
        <taxon>Eubacteriales</taxon>
        <taxon>Peptococcaceae</taxon>
        <taxon>Candidatus Formimonas</taxon>
    </lineage>
</organism>